<evidence type="ECO:0000313" key="1">
    <source>
        <dbReference type="EMBL" id="MVP02111.1"/>
    </source>
</evidence>
<dbReference type="OrthoDB" id="9950072at2"/>
<name>A0A7X3FLV6_9BACL</name>
<evidence type="ECO:0000313" key="2">
    <source>
        <dbReference type="Proteomes" id="UP000490800"/>
    </source>
</evidence>
<dbReference type="AlphaFoldDB" id="A0A7X3FLV6"/>
<gene>
    <name evidence="1" type="ORF">EDM21_21765</name>
</gene>
<dbReference type="EMBL" id="RHLK01000018">
    <property type="protein sequence ID" value="MVP02111.1"/>
    <property type="molecule type" value="Genomic_DNA"/>
</dbReference>
<proteinExistence type="predicted"/>
<sequence>MIEEKPVQVIGDKVTAKYKSFFDEQGKGIHSAWIPMIEVDGKMMGIHDESTISGQKESSSRHHALKIARRVSDDTKARLAEKITNTGE</sequence>
<organism evidence="1 2">
    <name type="scientific">Paenibacillus lutrae</name>
    <dbReference type="NCBI Taxonomy" id="2078573"/>
    <lineage>
        <taxon>Bacteria</taxon>
        <taxon>Bacillati</taxon>
        <taxon>Bacillota</taxon>
        <taxon>Bacilli</taxon>
        <taxon>Bacillales</taxon>
        <taxon>Paenibacillaceae</taxon>
        <taxon>Paenibacillus</taxon>
    </lineage>
</organism>
<reference evidence="1 2" key="1">
    <citation type="journal article" date="2019" name="Microorganisms">
        <title>Paenibacillus lutrae sp. nov., A Chitinolytic Species Isolated from A River Otter in Castril Natural Park, Granada, Spain.</title>
        <authorList>
            <person name="Rodriguez M."/>
            <person name="Reina J.C."/>
            <person name="Bejar V."/>
            <person name="Llamas I."/>
        </authorList>
    </citation>
    <scope>NUCLEOTIDE SEQUENCE [LARGE SCALE GENOMIC DNA]</scope>
    <source>
        <strain evidence="1 2">N10</strain>
    </source>
</reference>
<keyword evidence="2" id="KW-1185">Reference proteome</keyword>
<dbReference type="Proteomes" id="UP000490800">
    <property type="component" value="Unassembled WGS sequence"/>
</dbReference>
<dbReference type="RefSeq" id="WP_157338539.1">
    <property type="nucleotide sequence ID" value="NZ_RHLK01000018.1"/>
</dbReference>
<protein>
    <submittedName>
        <fullName evidence="1">Uncharacterized protein</fullName>
    </submittedName>
</protein>
<accession>A0A7X3FLV6</accession>
<comment type="caution">
    <text evidence="1">The sequence shown here is derived from an EMBL/GenBank/DDBJ whole genome shotgun (WGS) entry which is preliminary data.</text>
</comment>